<evidence type="ECO:0000313" key="2">
    <source>
        <dbReference type="Proteomes" id="UP000283530"/>
    </source>
</evidence>
<dbReference type="OrthoDB" id="10595203at2759"/>
<evidence type="ECO:0000313" key="1">
    <source>
        <dbReference type="EMBL" id="RWR85322.1"/>
    </source>
</evidence>
<protein>
    <submittedName>
        <fullName evidence="1">Uncharacterized protein</fullName>
    </submittedName>
</protein>
<gene>
    <name evidence="1" type="ORF">CKAN_01418400</name>
</gene>
<name>A0A3S3MKF4_9MAGN</name>
<keyword evidence="2" id="KW-1185">Reference proteome</keyword>
<proteinExistence type="predicted"/>
<dbReference type="EMBL" id="QPKB01000005">
    <property type="protein sequence ID" value="RWR85322.1"/>
    <property type="molecule type" value="Genomic_DNA"/>
</dbReference>
<comment type="caution">
    <text evidence="1">The sequence shown here is derived from an EMBL/GenBank/DDBJ whole genome shotgun (WGS) entry which is preliminary data.</text>
</comment>
<sequence>MRRLLFWLEVTKPTNSVPSMTVKISVARGCVWGGFWPFGAKSMRTKEMPRVLSPAIWATVTWVTLDPTLFIVLPGLSSHLKKKSFALASFGSRLHVGACGEGFGHFGAKSMRTKEMPRVLSPAIWATVTWVTLDPTLFIVLPGLSSPLKKKSFALASFGSLQTCPLTNTAKSVVTINYIQVYAYYVWNLQERILYS</sequence>
<accession>A0A3S3MKF4</accession>
<organism evidence="1 2">
    <name type="scientific">Cinnamomum micranthum f. kanehirae</name>
    <dbReference type="NCBI Taxonomy" id="337451"/>
    <lineage>
        <taxon>Eukaryota</taxon>
        <taxon>Viridiplantae</taxon>
        <taxon>Streptophyta</taxon>
        <taxon>Embryophyta</taxon>
        <taxon>Tracheophyta</taxon>
        <taxon>Spermatophyta</taxon>
        <taxon>Magnoliopsida</taxon>
        <taxon>Magnoliidae</taxon>
        <taxon>Laurales</taxon>
        <taxon>Lauraceae</taxon>
        <taxon>Cinnamomum</taxon>
    </lineage>
</organism>
<dbReference type="AlphaFoldDB" id="A0A3S3MKF4"/>
<reference evidence="1 2" key="1">
    <citation type="journal article" date="2019" name="Nat. Plants">
        <title>Stout camphor tree genome fills gaps in understanding of flowering plant genome evolution.</title>
        <authorList>
            <person name="Chaw S.M."/>
            <person name="Liu Y.C."/>
            <person name="Wu Y.W."/>
            <person name="Wang H.Y."/>
            <person name="Lin C.I."/>
            <person name="Wu C.S."/>
            <person name="Ke H.M."/>
            <person name="Chang L.Y."/>
            <person name="Hsu C.Y."/>
            <person name="Yang H.T."/>
            <person name="Sudianto E."/>
            <person name="Hsu M.H."/>
            <person name="Wu K.P."/>
            <person name="Wang L.N."/>
            <person name="Leebens-Mack J.H."/>
            <person name="Tsai I.J."/>
        </authorList>
    </citation>
    <scope>NUCLEOTIDE SEQUENCE [LARGE SCALE GENOMIC DNA]</scope>
    <source>
        <strain evidence="2">cv. Chaw 1501</strain>
        <tissue evidence="1">Young leaves</tissue>
    </source>
</reference>
<dbReference type="Proteomes" id="UP000283530">
    <property type="component" value="Unassembled WGS sequence"/>
</dbReference>